<comment type="caution">
    <text evidence="8">The sequence shown here is derived from an EMBL/GenBank/DDBJ whole genome shotgun (WGS) entry which is preliminary data.</text>
</comment>
<reference evidence="8 9" key="1">
    <citation type="journal article" date="2021" name="Environ. Microbiol.">
        <title>Genetic insights into the dark matter of the mammalian gut microbiota through targeted genome reconstruction.</title>
        <authorList>
            <person name="Lugli G.A."/>
            <person name="Alessandri G."/>
            <person name="Milani C."/>
            <person name="Viappiani A."/>
            <person name="Fontana F."/>
            <person name="Tarracchini C."/>
            <person name="Mancabelli L."/>
            <person name="Argentini C."/>
            <person name="Ruiz L."/>
            <person name="Margolles A."/>
            <person name="van Sinderen D."/>
            <person name="Turroni F."/>
            <person name="Ventura M."/>
        </authorList>
    </citation>
    <scope>NUCLEOTIDE SEQUENCE [LARGE SCALE GENOMIC DNA]</scope>
    <source>
        <strain evidence="8 9">MA2</strain>
    </source>
</reference>
<keyword evidence="4" id="KW-0418">Kinase</keyword>
<feature type="transmembrane region" description="Helical" evidence="7">
    <location>
        <begin position="46"/>
        <end position="72"/>
    </location>
</feature>
<feature type="transmembrane region" description="Helical" evidence="7">
    <location>
        <begin position="84"/>
        <end position="102"/>
    </location>
</feature>
<evidence type="ECO:0000313" key="8">
    <source>
        <dbReference type="EMBL" id="MBT1172186.1"/>
    </source>
</evidence>
<keyword evidence="7" id="KW-1133">Transmembrane helix</keyword>
<accession>A0ABS5UMS8</accession>
<dbReference type="RefSeq" id="WP_214357444.1">
    <property type="nucleotide sequence ID" value="NZ_JAFEJS010000001.1"/>
</dbReference>
<proteinExistence type="predicted"/>
<protein>
    <recommendedName>
        <fullName evidence="2">histidine kinase</fullName>
        <ecNumber evidence="2">2.7.13.3</ecNumber>
    </recommendedName>
</protein>
<feature type="transmembrane region" description="Helical" evidence="7">
    <location>
        <begin position="128"/>
        <end position="147"/>
    </location>
</feature>
<keyword evidence="7" id="KW-0472">Membrane</keyword>
<feature type="region of interest" description="Disordered" evidence="6">
    <location>
        <begin position="377"/>
        <end position="396"/>
    </location>
</feature>
<evidence type="ECO:0000256" key="3">
    <source>
        <dbReference type="ARBA" id="ARBA00022679"/>
    </source>
</evidence>
<keyword evidence="9" id="KW-1185">Reference proteome</keyword>
<dbReference type="Proteomes" id="UP000773064">
    <property type="component" value="Unassembled WGS sequence"/>
</dbReference>
<comment type="catalytic activity">
    <reaction evidence="1">
        <text>ATP + protein L-histidine = ADP + protein N-phospho-L-histidine.</text>
        <dbReference type="EC" id="2.7.13.3"/>
    </reaction>
</comment>
<dbReference type="InterPro" id="IPR050482">
    <property type="entry name" value="Sensor_HK_TwoCompSys"/>
</dbReference>
<sequence>MRRTLTARLMRGRPVMMFAAALMAAETVYEMIVYPAHLPVTTVLSVVHIACVLALPWAPRAMGAGVIATFLACCPLPDTGGPSLLFGTWLALVALGLHARSWRGWLWPALVSAARAAKFTIDGFPFDYYASLIMLFVVSYALGRMLAWRDAAASAERDRLRYERTRQRVETMRRESRAASRIHDSVANNLAYMAMRLDYERTRDVDDRTTELIDDLYDRAIDTLGEVRAVIDMLDVDAAREPDDDGGSDATDPMTGHRSESDSDDSDRPIDRGSSFPDRMRAGMTRGDRYLSRLGFTGDSTMIDDSRSTADAGPSCDADGTGISDGAVPSDEGMSREREDAAVALLRELYTNIAVHADRRGEYHVIARRTADGIDVDEVNDDAGPDAFPDKPSSGRGLAMHRRRFASLGGVIRTSREDGTWILHAHLPA</sequence>
<dbReference type="PANTHER" id="PTHR24421:SF10">
    <property type="entry name" value="NITRATE_NITRITE SENSOR PROTEIN NARQ"/>
    <property type="match status" value="1"/>
</dbReference>
<dbReference type="Gene3D" id="3.30.565.10">
    <property type="entry name" value="Histidine kinase-like ATPase, C-terminal domain"/>
    <property type="match status" value="1"/>
</dbReference>
<dbReference type="EMBL" id="JAFEJS010000001">
    <property type="protein sequence ID" value="MBT1172186.1"/>
    <property type="molecule type" value="Genomic_DNA"/>
</dbReference>
<feature type="region of interest" description="Disordered" evidence="6">
    <location>
        <begin position="238"/>
        <end position="282"/>
    </location>
</feature>
<gene>
    <name evidence="8" type="ORF">JS528_02185</name>
</gene>
<keyword evidence="5" id="KW-0902">Two-component regulatory system</keyword>
<dbReference type="EC" id="2.7.13.3" evidence="2"/>
<dbReference type="PANTHER" id="PTHR24421">
    <property type="entry name" value="NITRATE/NITRITE SENSOR PROTEIN NARX-RELATED"/>
    <property type="match status" value="1"/>
</dbReference>
<evidence type="ECO:0000256" key="6">
    <source>
        <dbReference type="SAM" id="MobiDB-lite"/>
    </source>
</evidence>
<evidence type="ECO:0000256" key="5">
    <source>
        <dbReference type="ARBA" id="ARBA00023012"/>
    </source>
</evidence>
<feature type="region of interest" description="Disordered" evidence="6">
    <location>
        <begin position="301"/>
        <end position="336"/>
    </location>
</feature>
<name>A0ABS5UMS8_9BIFI</name>
<evidence type="ECO:0000313" key="9">
    <source>
        <dbReference type="Proteomes" id="UP000773064"/>
    </source>
</evidence>
<evidence type="ECO:0000256" key="1">
    <source>
        <dbReference type="ARBA" id="ARBA00000085"/>
    </source>
</evidence>
<keyword evidence="7" id="KW-0812">Transmembrane</keyword>
<evidence type="ECO:0000256" key="7">
    <source>
        <dbReference type="SAM" id="Phobius"/>
    </source>
</evidence>
<feature type="compositionally biased region" description="Basic and acidic residues" evidence="6">
    <location>
        <begin position="255"/>
        <end position="271"/>
    </location>
</feature>
<keyword evidence="3" id="KW-0808">Transferase</keyword>
<evidence type="ECO:0000256" key="2">
    <source>
        <dbReference type="ARBA" id="ARBA00012438"/>
    </source>
</evidence>
<evidence type="ECO:0000256" key="4">
    <source>
        <dbReference type="ARBA" id="ARBA00022777"/>
    </source>
</evidence>
<dbReference type="InterPro" id="IPR036890">
    <property type="entry name" value="HATPase_C_sf"/>
</dbReference>
<organism evidence="8 9">
    <name type="scientific">Bifidobacterium santillanense</name>
    <dbReference type="NCBI Taxonomy" id="2809028"/>
    <lineage>
        <taxon>Bacteria</taxon>
        <taxon>Bacillati</taxon>
        <taxon>Actinomycetota</taxon>
        <taxon>Actinomycetes</taxon>
        <taxon>Bifidobacteriales</taxon>
        <taxon>Bifidobacteriaceae</taxon>
        <taxon>Bifidobacterium</taxon>
    </lineage>
</organism>